<keyword evidence="4" id="KW-0646">Protease inhibitor</keyword>
<dbReference type="Gene3D" id="3.30.497.10">
    <property type="entry name" value="Antithrombin, subunit I, domain 2"/>
    <property type="match status" value="1"/>
</dbReference>
<evidence type="ECO:0000313" key="11">
    <source>
        <dbReference type="EMBL" id="PWA24996.1"/>
    </source>
</evidence>
<protein>
    <recommendedName>
        <fullName evidence="8">Serpin B6</fullName>
    </recommendedName>
</protein>
<reference evidence="11 12" key="1">
    <citation type="journal article" date="2018" name="G3 (Bethesda)">
        <title>A High-Quality Reference Genome for the Invasive Mosquitofish Gambusia affinis Using a Chicago Library.</title>
        <authorList>
            <person name="Hoffberg S.L."/>
            <person name="Troendle N.J."/>
            <person name="Glenn T.C."/>
            <person name="Mahmud O."/>
            <person name="Louha S."/>
            <person name="Chalopin D."/>
            <person name="Bennetzen J.L."/>
            <person name="Mauricio R."/>
        </authorList>
    </citation>
    <scope>NUCLEOTIDE SEQUENCE [LARGE SCALE GENOMIC DNA]</scope>
    <source>
        <strain evidence="11">NE01/NJP1002.9</strain>
        <tissue evidence="11">Muscle</tissue>
    </source>
</reference>
<dbReference type="PROSITE" id="PS00284">
    <property type="entry name" value="SERPIN"/>
    <property type="match status" value="1"/>
</dbReference>
<dbReference type="InterPro" id="IPR000215">
    <property type="entry name" value="Serpin_fam"/>
</dbReference>
<evidence type="ECO:0000256" key="6">
    <source>
        <dbReference type="ARBA" id="ARBA00022990"/>
    </source>
</evidence>
<keyword evidence="9" id="KW-0732">Signal</keyword>
<feature type="signal peptide" evidence="9">
    <location>
        <begin position="1"/>
        <end position="21"/>
    </location>
</feature>
<organism evidence="11 12">
    <name type="scientific">Gambusia affinis</name>
    <name type="common">Western mosquitofish</name>
    <name type="synonym">Heterandria affinis</name>
    <dbReference type="NCBI Taxonomy" id="33528"/>
    <lineage>
        <taxon>Eukaryota</taxon>
        <taxon>Metazoa</taxon>
        <taxon>Chordata</taxon>
        <taxon>Craniata</taxon>
        <taxon>Vertebrata</taxon>
        <taxon>Euteleostomi</taxon>
        <taxon>Actinopterygii</taxon>
        <taxon>Neopterygii</taxon>
        <taxon>Teleostei</taxon>
        <taxon>Neoteleostei</taxon>
        <taxon>Acanthomorphata</taxon>
        <taxon>Ovalentaria</taxon>
        <taxon>Atherinomorphae</taxon>
        <taxon>Cyprinodontiformes</taxon>
        <taxon>Poeciliidae</taxon>
        <taxon>Poeciliinae</taxon>
        <taxon>Gambusia</taxon>
    </lineage>
</organism>
<proteinExistence type="inferred from homology"/>
<accession>A0A315VPK8</accession>
<dbReference type="AlphaFoldDB" id="A0A315VPK8"/>
<dbReference type="Pfam" id="PF00079">
    <property type="entry name" value="Serpin"/>
    <property type="match status" value="1"/>
</dbReference>
<dbReference type="InterPro" id="IPR023795">
    <property type="entry name" value="Serpin_CS"/>
</dbReference>
<keyword evidence="3" id="KW-0963">Cytoplasm</keyword>
<keyword evidence="12" id="KW-1185">Reference proteome</keyword>
<gene>
    <name evidence="11" type="ORF">CCH79_00016040</name>
</gene>
<evidence type="ECO:0000259" key="10">
    <source>
        <dbReference type="SMART" id="SM00093"/>
    </source>
</evidence>
<feature type="domain" description="Serpin" evidence="10">
    <location>
        <begin position="1"/>
        <end position="262"/>
    </location>
</feature>
<sequence length="263" mass="30226">MFVRLLKVAVSLVLVLIQVASMLSPGKIKDMVPEGGVDRMTRMVLVNALYFIGSWNETFDRRSTYEAQFRLNKNTTKPVQLMNQENYFPITVIREVDCQILEMPYRGKELSMLIILPKDIEDDTTGLEKLEKCLTYEKFTKWTHPNKMKRRKIEVKLPRFKLEETYDLNKVLGSMGMVDAFDQTKCDFSGMSGNKALYLSNVSHKAFVDVNEEGTEAGAVTDTKSYSLFDSPPNFIADHPFLFFIRHNRTLSVLFAGRFCCPE</sequence>
<name>A0A315VPK8_GAMAF</name>
<dbReference type="STRING" id="33528.ENSGAFP00000031472"/>
<feature type="chain" id="PRO_5016292444" description="Serpin B6" evidence="9">
    <location>
        <begin position="22"/>
        <end position="263"/>
    </location>
</feature>
<dbReference type="EMBL" id="NHOQ01001369">
    <property type="protein sequence ID" value="PWA24996.1"/>
    <property type="molecule type" value="Genomic_DNA"/>
</dbReference>
<keyword evidence="6" id="KW-0007">Acetylation</keyword>
<evidence type="ECO:0000256" key="9">
    <source>
        <dbReference type="SAM" id="SignalP"/>
    </source>
</evidence>
<dbReference type="Gene3D" id="2.30.39.10">
    <property type="entry name" value="Alpha-1-antitrypsin, domain 1"/>
    <property type="match status" value="1"/>
</dbReference>
<evidence type="ECO:0000256" key="5">
    <source>
        <dbReference type="ARBA" id="ARBA00022900"/>
    </source>
</evidence>
<dbReference type="PANTHER" id="PTHR11461">
    <property type="entry name" value="SERINE PROTEASE INHIBITOR, SERPIN"/>
    <property type="match status" value="1"/>
</dbReference>
<evidence type="ECO:0000256" key="7">
    <source>
        <dbReference type="ARBA" id="ARBA00038828"/>
    </source>
</evidence>
<dbReference type="GO" id="GO:0005737">
    <property type="term" value="C:cytoplasm"/>
    <property type="evidence" value="ECO:0007669"/>
    <property type="project" value="UniProtKB-SubCell"/>
</dbReference>
<dbReference type="InterPro" id="IPR042185">
    <property type="entry name" value="Serpin_sf_2"/>
</dbReference>
<dbReference type="PANTHER" id="PTHR11461:SF204">
    <property type="entry name" value="SERPIN B6"/>
    <property type="match status" value="1"/>
</dbReference>
<dbReference type="SUPFAM" id="SSF56574">
    <property type="entry name" value="Serpins"/>
    <property type="match status" value="1"/>
</dbReference>
<evidence type="ECO:0000256" key="2">
    <source>
        <dbReference type="ARBA" id="ARBA00006426"/>
    </source>
</evidence>
<dbReference type="FunFam" id="2.30.39.10:FF:000014">
    <property type="entry name" value="Serpin family B member 9"/>
    <property type="match status" value="1"/>
</dbReference>
<dbReference type="GO" id="GO:0004867">
    <property type="term" value="F:serine-type endopeptidase inhibitor activity"/>
    <property type="evidence" value="ECO:0007669"/>
    <property type="project" value="UniProtKB-KW"/>
</dbReference>
<dbReference type="InterPro" id="IPR042178">
    <property type="entry name" value="Serpin_sf_1"/>
</dbReference>
<dbReference type="GO" id="GO:0005615">
    <property type="term" value="C:extracellular space"/>
    <property type="evidence" value="ECO:0007669"/>
    <property type="project" value="InterPro"/>
</dbReference>
<dbReference type="SMART" id="SM00093">
    <property type="entry name" value="SERPIN"/>
    <property type="match status" value="1"/>
</dbReference>
<dbReference type="InterPro" id="IPR036186">
    <property type="entry name" value="Serpin_sf"/>
</dbReference>
<comment type="similarity">
    <text evidence="2">Belongs to the serpin family. Ov-serpin subfamily.</text>
</comment>
<dbReference type="InterPro" id="IPR023796">
    <property type="entry name" value="Serpin_dom"/>
</dbReference>
<comment type="subcellular location">
    <subcellularLocation>
        <location evidence="1">Cytoplasm</location>
    </subcellularLocation>
</comment>
<evidence type="ECO:0000256" key="1">
    <source>
        <dbReference type="ARBA" id="ARBA00004496"/>
    </source>
</evidence>
<evidence type="ECO:0000256" key="8">
    <source>
        <dbReference type="ARBA" id="ARBA00039202"/>
    </source>
</evidence>
<comment type="caution">
    <text evidence="11">The sequence shown here is derived from an EMBL/GenBank/DDBJ whole genome shotgun (WGS) entry which is preliminary data.</text>
</comment>
<comment type="subunit">
    <text evidence="7">Forms a complex with the monomeric form of beta-tryptase.</text>
</comment>
<dbReference type="Proteomes" id="UP000250572">
    <property type="component" value="Unassembled WGS sequence"/>
</dbReference>
<evidence type="ECO:0000256" key="4">
    <source>
        <dbReference type="ARBA" id="ARBA00022690"/>
    </source>
</evidence>
<keyword evidence="5" id="KW-0722">Serine protease inhibitor</keyword>
<evidence type="ECO:0000256" key="3">
    <source>
        <dbReference type="ARBA" id="ARBA00022490"/>
    </source>
</evidence>
<evidence type="ECO:0000313" key="12">
    <source>
        <dbReference type="Proteomes" id="UP000250572"/>
    </source>
</evidence>